<keyword evidence="2" id="KW-0547">Nucleotide-binding</keyword>
<proteinExistence type="inferred from homology"/>
<dbReference type="EMBL" id="CP134189">
    <property type="protein sequence ID" value="WPB04663.1"/>
    <property type="molecule type" value="Genomic_DNA"/>
</dbReference>
<dbReference type="CDD" id="cd18795">
    <property type="entry name" value="SF2_C_Ski2"/>
    <property type="match status" value="1"/>
</dbReference>
<dbReference type="GeneID" id="35431906"/>
<evidence type="ECO:0000259" key="12">
    <source>
        <dbReference type="PROSITE" id="PS51192"/>
    </source>
</evidence>
<evidence type="ECO:0000256" key="7">
    <source>
        <dbReference type="ARBA" id="ARBA00023254"/>
    </source>
</evidence>
<dbReference type="Gene3D" id="1.10.10.10">
    <property type="entry name" value="Winged helix-like DNA-binding domain superfamily/Winged helix DNA-binding domain"/>
    <property type="match status" value="1"/>
</dbReference>
<dbReference type="SUPFAM" id="SSF46785">
    <property type="entry name" value="Winged helix' DNA-binding domain"/>
    <property type="match status" value="1"/>
</dbReference>
<reference evidence="14 15" key="1">
    <citation type="submission" date="2023-09" db="EMBL/GenBank/DDBJ databases">
        <title>Complete-Gapless Cercospora beticola genome.</title>
        <authorList>
            <person name="Wyatt N.A."/>
            <person name="Spanner R.E."/>
            <person name="Bolton M.D."/>
        </authorList>
    </citation>
    <scope>NUCLEOTIDE SEQUENCE [LARGE SCALE GENOMIC DNA]</scope>
    <source>
        <strain evidence="14">Cb09-40</strain>
    </source>
</reference>
<keyword evidence="7" id="KW-0469">Meiosis</keyword>
<keyword evidence="3" id="KW-0378">Hydrolase</keyword>
<evidence type="ECO:0000256" key="1">
    <source>
        <dbReference type="ARBA" id="ARBA00010140"/>
    </source>
</evidence>
<evidence type="ECO:0000256" key="4">
    <source>
        <dbReference type="ARBA" id="ARBA00022806"/>
    </source>
</evidence>
<dbReference type="InterPro" id="IPR057842">
    <property type="entry name" value="WH_MER3"/>
</dbReference>
<evidence type="ECO:0000256" key="6">
    <source>
        <dbReference type="ARBA" id="ARBA00023235"/>
    </source>
</evidence>
<evidence type="ECO:0000259" key="13">
    <source>
        <dbReference type="PROSITE" id="PS51194"/>
    </source>
</evidence>
<dbReference type="InterPro" id="IPR052247">
    <property type="entry name" value="Meiotic_Crossover_Helicase"/>
</dbReference>
<dbReference type="InterPro" id="IPR001650">
    <property type="entry name" value="Helicase_C-like"/>
</dbReference>
<dbReference type="Pfam" id="PF00270">
    <property type="entry name" value="DEAD"/>
    <property type="match status" value="1"/>
</dbReference>
<feature type="region of interest" description="Disordered" evidence="11">
    <location>
        <begin position="80"/>
        <end position="237"/>
    </location>
</feature>
<feature type="domain" description="Helicase ATP-binding" evidence="12">
    <location>
        <begin position="277"/>
        <end position="451"/>
    </location>
</feature>
<keyword evidence="5" id="KW-0067">ATP-binding</keyword>
<evidence type="ECO:0000313" key="15">
    <source>
        <dbReference type="Proteomes" id="UP001302367"/>
    </source>
</evidence>
<dbReference type="InterPro" id="IPR011545">
    <property type="entry name" value="DEAD/DEAH_box_helicase_dom"/>
</dbReference>
<feature type="compositionally biased region" description="Basic and acidic residues" evidence="11">
    <location>
        <begin position="1272"/>
        <end position="1281"/>
    </location>
</feature>
<sequence>MDDDQDIFDRIDRLQSGARVLDPSYEPRRGISTDFGAYDGYDSGYHTQANYADSYAVARDDYEDAPLQLDAFDQRLLRQPDRDSRQWQASQGHARLSLPPAATQPSRVSHLDHSFHDPRPAASQRPDLSRFAFSPSQNGVRDISPDRSARLSSPAFSASQRHPPPFNNDHSEYEQRYQPQARGQSSARNQPEASKVLQVHRTHDDEQSSDQDQFPQQPSITTRQAAQSQPVAPARISQAPTPIVQGIPLVPVRQLSDKFRTVFTFPLFNAVQSKCFPVVFQSNDNFVLSSPTGSGKTVIFELAICRLVQGYSSGSFKIVYMAPTKSLCSERARDWQSKFGAFDLQCAELTGDTDNAQLRNVQHASIIITTPEKWDSVTRKWKDHQKLMHMVKLFLVDEVHMLKEDRGPTLEAVVSRMKSVGSDVRFIALSATVPNSQDIATWLGKDSLNPQIPAPREKFGEEFRPVRLQRHVCGYKSDSNDFAFEKLLDSKLTDVIVKWSQRKPIMVFCMTRKSCVTTAQLLAKWWSSKGPRDRYWTASRSRIVVADKDLKETTASGVAFHHAGVSNEDRAAVEQGYLSGELSVICCTSTLAVGVNLPCHMVIIKGTVCYQTSGSKEYSDLETMQMLGRAGRPQFDDSAVAVIMTRLHRVETYEKMMTGSEVLESCLHQHLIDHLNAEIGLGTINNASSAKKWLTGTFLYVRLKENPEHYQLEGLAQGRTLDERLEHICTKAIGLLQEHDLVHGTIKLECTEFGDSMARYYIQFDTMKQFLALRPRAKISEILSTVSQAAEFKDIRFRAGEKPIYKELNKNQSMKFPIPVNIDLTAHKVSLIIQSVLGAIDVNTEDQRHRYEYNTSRLVIFQHAHRLIRCIIDCQLYLEDAVSARNALMLARSLSAQVWDDSPLHIKQIEGIGPVGVRKLVAAGLKSIEDVANAESGRIENAMTRNPPFGSELKKKAMAFPQLRISMKIIGEPIVKKGEGATIKVNAEIGFINEKVPETFNRKPVYICLLAEASDGRKVHFARISAKKMSKGQEILFSATLKNQAQVIRGYLMCDEIAGTQRMAMLKPDLPGFMFPVAKPDQETQLPANLENAPNTSKRRAAAATEARTNNALDEFGDAGLDDAALAAADFTNIDDFDDDGNEKNTAKEKPQKRKVSTEPRESVQLPNGKWTCNHACKDKTACKHGACCREGLDKKPRPPKPKNPKKNEPASDPRQTQLDLTKTKTQSVSSASQQPPARKPLQSKEARDLEQLHNSVNTSTKAIPLLSKASKSKEEAYQKEKPKKHGPLDNNDYDFDALASDDFPADPFTLQAESTVPQNHPRADADLYGSDDDMLDMADDVVTDSFGNIEPGNDDLLDLSQFPDPLDFDPGNDWNSGPSHSDGFPQINTLPPFQSITIDYNEKVPAGSFCTTEKGIFVTGDSTDSINDNSLAFVSGALQDDFRDVHEAAYTHHPKLPSKRPFADTAPTDASEFISSSKHQRVPSRHPSGLELESNRWMSDQIKRNDTAPQDNALSIEDNTFLAEIAGISNIDSPAANDAQKGNSKEAGKDAQPEEETIEQWFEKNFGLEKFELI</sequence>
<evidence type="ECO:0000256" key="2">
    <source>
        <dbReference type="ARBA" id="ARBA00022741"/>
    </source>
</evidence>
<comment type="catalytic activity">
    <reaction evidence="10">
        <text>ATP + H2O = ADP + phosphate + H(+)</text>
        <dbReference type="Rhea" id="RHEA:13065"/>
        <dbReference type="ChEBI" id="CHEBI:15377"/>
        <dbReference type="ChEBI" id="CHEBI:15378"/>
        <dbReference type="ChEBI" id="CHEBI:30616"/>
        <dbReference type="ChEBI" id="CHEBI:43474"/>
        <dbReference type="ChEBI" id="CHEBI:456216"/>
        <dbReference type="EC" id="5.6.2.4"/>
    </reaction>
</comment>
<dbReference type="SMART" id="SM00973">
    <property type="entry name" value="Sec63"/>
    <property type="match status" value="1"/>
</dbReference>
<name>A0ABZ0NYS6_CERBT</name>
<dbReference type="SMART" id="SM00487">
    <property type="entry name" value="DEXDc"/>
    <property type="match status" value="1"/>
</dbReference>
<dbReference type="Pfam" id="PF23445">
    <property type="entry name" value="WHD_SNRNP200"/>
    <property type="match status" value="1"/>
</dbReference>
<feature type="compositionally biased region" description="Basic and acidic residues" evidence="11">
    <location>
        <begin position="1544"/>
        <end position="1553"/>
    </location>
</feature>
<feature type="compositionally biased region" description="Polar residues" evidence="11">
    <location>
        <begin position="220"/>
        <end position="230"/>
    </location>
</feature>
<keyword evidence="15" id="KW-1185">Reference proteome</keyword>
<dbReference type="SUPFAM" id="SSF52540">
    <property type="entry name" value="P-loop containing nucleoside triphosphate hydrolases"/>
    <property type="match status" value="1"/>
</dbReference>
<comment type="similarity">
    <text evidence="1">Belongs to the helicase family. SKI2 subfamily.</text>
</comment>
<evidence type="ECO:0000256" key="9">
    <source>
        <dbReference type="ARBA" id="ARBA00034808"/>
    </source>
</evidence>
<dbReference type="RefSeq" id="XP_065459246.1">
    <property type="nucleotide sequence ID" value="XM_065603174.1"/>
</dbReference>
<feature type="compositionally biased region" description="Basic and acidic residues" evidence="11">
    <location>
        <begin position="1243"/>
        <end position="1252"/>
    </location>
</feature>
<feature type="region of interest" description="Disordered" evidence="11">
    <location>
        <begin position="1532"/>
        <end position="1558"/>
    </location>
</feature>
<dbReference type="EC" id="5.6.2.4" evidence="9"/>
<dbReference type="Gene3D" id="3.40.50.300">
    <property type="entry name" value="P-loop containing nucleotide triphosphate hydrolases"/>
    <property type="match status" value="2"/>
</dbReference>
<accession>A0ABZ0NYS6</accession>
<feature type="domain" description="Helicase C-terminal" evidence="13">
    <location>
        <begin position="491"/>
        <end position="679"/>
    </location>
</feature>
<organism evidence="14 15">
    <name type="scientific">Cercospora beticola</name>
    <name type="common">Sugarbeet leaf spot fungus</name>
    <dbReference type="NCBI Taxonomy" id="122368"/>
    <lineage>
        <taxon>Eukaryota</taxon>
        <taxon>Fungi</taxon>
        <taxon>Dikarya</taxon>
        <taxon>Ascomycota</taxon>
        <taxon>Pezizomycotina</taxon>
        <taxon>Dothideomycetes</taxon>
        <taxon>Dothideomycetidae</taxon>
        <taxon>Mycosphaerellales</taxon>
        <taxon>Mycosphaerellaceae</taxon>
        <taxon>Cercospora</taxon>
    </lineage>
</organism>
<evidence type="ECO:0000256" key="8">
    <source>
        <dbReference type="ARBA" id="ARBA00034617"/>
    </source>
</evidence>
<evidence type="ECO:0000256" key="3">
    <source>
        <dbReference type="ARBA" id="ARBA00022801"/>
    </source>
</evidence>
<dbReference type="Gene3D" id="1.10.150.20">
    <property type="entry name" value="5' to 3' exonuclease, C-terminal subdomain"/>
    <property type="match status" value="1"/>
</dbReference>
<feature type="compositionally biased region" description="Low complexity" evidence="11">
    <location>
        <begin position="1216"/>
        <end position="1237"/>
    </location>
</feature>
<feature type="compositionally biased region" description="Basic and acidic residues" evidence="11">
    <location>
        <begin position="109"/>
        <end position="119"/>
    </location>
</feature>
<feature type="compositionally biased region" description="Polar residues" evidence="11">
    <location>
        <begin position="177"/>
        <end position="192"/>
    </location>
</feature>
<evidence type="ECO:0000256" key="10">
    <source>
        <dbReference type="ARBA" id="ARBA00048988"/>
    </source>
</evidence>
<dbReference type="InterPro" id="IPR014001">
    <property type="entry name" value="Helicase_ATP-bd"/>
</dbReference>
<dbReference type="SMART" id="SM00490">
    <property type="entry name" value="HELICc"/>
    <property type="match status" value="1"/>
</dbReference>
<dbReference type="SUPFAM" id="SSF158702">
    <property type="entry name" value="Sec63 N-terminal domain-like"/>
    <property type="match status" value="1"/>
</dbReference>
<dbReference type="Pfam" id="PF02889">
    <property type="entry name" value="Sec63"/>
    <property type="match status" value="1"/>
</dbReference>
<feature type="region of interest" description="Disordered" evidence="11">
    <location>
        <begin position="1452"/>
        <end position="1493"/>
    </location>
</feature>
<keyword evidence="4" id="KW-0347">Helicase</keyword>
<gene>
    <name evidence="14" type="ORF">RHO25_009309</name>
</gene>
<dbReference type="PANTHER" id="PTHR47835:SF3">
    <property type="entry name" value="HELICASE FOR MEIOSIS 1"/>
    <property type="match status" value="1"/>
</dbReference>
<dbReference type="PROSITE" id="PS51192">
    <property type="entry name" value="HELICASE_ATP_BIND_1"/>
    <property type="match status" value="1"/>
</dbReference>
<dbReference type="InterPro" id="IPR027417">
    <property type="entry name" value="P-loop_NTPase"/>
</dbReference>
<feature type="compositionally biased region" description="Polar residues" evidence="11">
    <location>
        <begin position="150"/>
        <end position="160"/>
    </location>
</feature>
<dbReference type="Proteomes" id="UP001302367">
    <property type="component" value="Chromosome 6"/>
</dbReference>
<feature type="compositionally biased region" description="Low complexity" evidence="11">
    <location>
        <begin position="210"/>
        <end position="219"/>
    </location>
</feature>
<feature type="region of interest" description="Disordered" evidence="11">
    <location>
        <begin position="1134"/>
        <end position="1170"/>
    </location>
</feature>
<evidence type="ECO:0000256" key="11">
    <source>
        <dbReference type="SAM" id="MobiDB-lite"/>
    </source>
</evidence>
<comment type="catalytic activity">
    <reaction evidence="8">
        <text>Couples ATP hydrolysis with the unwinding of duplex DNA by translocating in the 3'-5' direction.</text>
        <dbReference type="EC" id="5.6.2.4"/>
    </reaction>
</comment>
<feature type="region of interest" description="Disordered" evidence="11">
    <location>
        <begin position="1190"/>
        <end position="1313"/>
    </location>
</feature>
<dbReference type="PANTHER" id="PTHR47835">
    <property type="entry name" value="HFM1, ATP DEPENDENT DNA HELICASE HOMOLOG"/>
    <property type="match status" value="1"/>
</dbReference>
<evidence type="ECO:0000256" key="5">
    <source>
        <dbReference type="ARBA" id="ARBA00022840"/>
    </source>
</evidence>
<dbReference type="InterPro" id="IPR036388">
    <property type="entry name" value="WH-like_DNA-bd_sf"/>
</dbReference>
<dbReference type="Gene3D" id="1.10.3380.10">
    <property type="entry name" value="Sec63 N-terminal domain-like domain"/>
    <property type="match status" value="1"/>
</dbReference>
<evidence type="ECO:0000313" key="14">
    <source>
        <dbReference type="EMBL" id="WPB04663.1"/>
    </source>
</evidence>
<dbReference type="InterPro" id="IPR036390">
    <property type="entry name" value="WH_DNA-bd_sf"/>
</dbReference>
<protein>
    <recommendedName>
        <fullName evidence="9">DNA 3'-5' helicase</fullName>
        <ecNumber evidence="9">5.6.2.4</ecNumber>
    </recommendedName>
</protein>
<dbReference type="PROSITE" id="PS51194">
    <property type="entry name" value="HELICASE_CTER"/>
    <property type="match status" value="1"/>
</dbReference>
<feature type="compositionally biased region" description="Polar residues" evidence="11">
    <location>
        <begin position="1253"/>
        <end position="1262"/>
    </location>
</feature>
<dbReference type="InterPro" id="IPR004179">
    <property type="entry name" value="Sec63-dom"/>
</dbReference>
<dbReference type="Pfam" id="PF00271">
    <property type="entry name" value="Helicase_C"/>
    <property type="match status" value="1"/>
</dbReference>
<keyword evidence="6" id="KW-0413">Isomerase</keyword>
<feature type="compositionally biased region" description="Basic and acidic residues" evidence="11">
    <location>
        <begin position="1142"/>
        <end position="1162"/>
    </location>
</feature>